<feature type="transmembrane region" description="Helical" evidence="1">
    <location>
        <begin position="79"/>
        <end position="99"/>
    </location>
</feature>
<evidence type="ECO:0000313" key="3">
    <source>
        <dbReference type="Proteomes" id="UP001589702"/>
    </source>
</evidence>
<dbReference type="RefSeq" id="WP_234750502.1">
    <property type="nucleotide sequence ID" value="NZ_BAAAWN010000001.1"/>
</dbReference>
<evidence type="ECO:0000313" key="2">
    <source>
        <dbReference type="EMBL" id="MFB9821892.1"/>
    </source>
</evidence>
<dbReference type="Pfam" id="PF06912">
    <property type="entry name" value="DUF1275"/>
    <property type="match status" value="1"/>
</dbReference>
<dbReference type="PANTHER" id="PTHR37314:SF4">
    <property type="entry name" value="UPF0700 TRANSMEMBRANE PROTEIN YOAK"/>
    <property type="match status" value="1"/>
</dbReference>
<name>A0ABV5Y4G9_ARTRM</name>
<dbReference type="InterPro" id="IPR010699">
    <property type="entry name" value="DUF1275"/>
</dbReference>
<dbReference type="PANTHER" id="PTHR37314">
    <property type="entry name" value="SLR0142 PROTEIN"/>
    <property type="match status" value="1"/>
</dbReference>
<keyword evidence="1" id="KW-0472">Membrane</keyword>
<keyword evidence="3" id="KW-1185">Reference proteome</keyword>
<protein>
    <submittedName>
        <fullName evidence="2">YoaK family protein</fullName>
    </submittedName>
</protein>
<organism evidence="2 3">
    <name type="scientific">Arthrobacter ramosus</name>
    <dbReference type="NCBI Taxonomy" id="1672"/>
    <lineage>
        <taxon>Bacteria</taxon>
        <taxon>Bacillati</taxon>
        <taxon>Actinomycetota</taxon>
        <taxon>Actinomycetes</taxon>
        <taxon>Micrococcales</taxon>
        <taxon>Micrococcaceae</taxon>
        <taxon>Arthrobacter</taxon>
    </lineage>
</organism>
<accession>A0ABV5Y4G9</accession>
<feature type="transmembrane region" description="Helical" evidence="1">
    <location>
        <begin position="164"/>
        <end position="181"/>
    </location>
</feature>
<keyword evidence="1" id="KW-0812">Transmembrane</keyword>
<keyword evidence="1" id="KW-1133">Transmembrane helix</keyword>
<evidence type="ECO:0000256" key="1">
    <source>
        <dbReference type="SAM" id="Phobius"/>
    </source>
</evidence>
<dbReference type="EMBL" id="JBHMBC010000039">
    <property type="protein sequence ID" value="MFB9821892.1"/>
    <property type="molecule type" value="Genomic_DNA"/>
</dbReference>
<dbReference type="Proteomes" id="UP001589702">
    <property type="component" value="Unassembled WGS sequence"/>
</dbReference>
<proteinExistence type="predicted"/>
<sequence>MIVLTFATGVGDAVGYLGLDKVFVGNMTGNIVIIGMALAGSSGLPLFGPLIALAGFSAGAAGAGWVLRGPELRWTWRVSAILGASSLILMTISAAAWLFDGQLSPMQKNVFATAMAFEMGLQACVARRLAVRDMTTVVVTATLVSFAGESLVGRPKGRVWNRRLAAVTAILAGALTGAALQHVHLGLALAAASCLTIGMTVTGHLRWNGRSSGAQTD</sequence>
<comment type="caution">
    <text evidence="2">The sequence shown here is derived from an EMBL/GenBank/DDBJ whole genome shotgun (WGS) entry which is preliminary data.</text>
</comment>
<gene>
    <name evidence="2" type="ORF">ACFFP1_20650</name>
</gene>
<feature type="transmembrane region" description="Helical" evidence="1">
    <location>
        <begin position="187"/>
        <end position="205"/>
    </location>
</feature>
<feature type="transmembrane region" description="Helical" evidence="1">
    <location>
        <begin position="46"/>
        <end position="67"/>
    </location>
</feature>
<reference evidence="2 3" key="1">
    <citation type="submission" date="2024-09" db="EMBL/GenBank/DDBJ databases">
        <authorList>
            <person name="Sun Q."/>
            <person name="Mori K."/>
        </authorList>
    </citation>
    <scope>NUCLEOTIDE SEQUENCE [LARGE SCALE GENOMIC DNA]</scope>
    <source>
        <strain evidence="2 3">JCM 1334</strain>
    </source>
</reference>